<keyword evidence="13" id="KW-0472">Membrane</keyword>
<dbReference type="InterPro" id="IPR016032">
    <property type="entry name" value="Sig_transdc_resp-reg_C-effctor"/>
</dbReference>
<evidence type="ECO:0000259" key="14">
    <source>
        <dbReference type="PROSITE" id="PS50110"/>
    </source>
</evidence>
<evidence type="ECO:0000256" key="10">
    <source>
        <dbReference type="ARBA" id="ARBA00067337"/>
    </source>
</evidence>
<sequence>MKTDLNIRIQSFIGLQFLQRNRYDTPCLPLFFASVAICFWIVALSNCRLKTIAQGFLSSQSGRYYLVTLGYYGYFKLKEDAHVLIVDDDKDIRDLLHEFLKRRGMRVSIAHDGEEMHDVMSRTAVDLIILDVMLPGKSGIEICQDIRRHSRVPIIMLTAIADAADKILGLEIGADDYLAKPFDPRELLARIRAVLRRLENNRAPSRPVTHSYRFAGWTLDCARRRLTSPSDVRVELTTAEFNLLEAFVKSSQHILSRDQLMEMAGNQAVYGYDRSVDILISRLRRKLNDDSRSPKLILTIRNGGYQFGHEVEVE</sequence>
<feature type="transmembrane region" description="Helical" evidence="13">
    <location>
        <begin position="27"/>
        <end position="44"/>
    </location>
</feature>
<evidence type="ECO:0000259" key="15">
    <source>
        <dbReference type="PROSITE" id="PS51755"/>
    </source>
</evidence>
<dbReference type="PROSITE" id="PS51755">
    <property type="entry name" value="OMPR_PHOB"/>
    <property type="match status" value="1"/>
</dbReference>
<feature type="DNA-binding region" description="OmpR/PhoB-type" evidence="12">
    <location>
        <begin position="209"/>
        <end position="309"/>
    </location>
</feature>
<evidence type="ECO:0000256" key="5">
    <source>
        <dbReference type="ARBA" id="ARBA00023012"/>
    </source>
</evidence>
<evidence type="ECO:0000256" key="12">
    <source>
        <dbReference type="PROSITE-ProRule" id="PRU01091"/>
    </source>
</evidence>
<dbReference type="PANTHER" id="PTHR48111">
    <property type="entry name" value="REGULATOR OF RPOS"/>
    <property type="match status" value="1"/>
</dbReference>
<accession>C4WPH5</accession>
<evidence type="ECO:0000256" key="7">
    <source>
        <dbReference type="ARBA" id="ARBA00023125"/>
    </source>
</evidence>
<keyword evidence="13" id="KW-0812">Transmembrane</keyword>
<proteinExistence type="predicted"/>
<dbReference type="Proteomes" id="UP000004386">
    <property type="component" value="Unassembled WGS sequence"/>
</dbReference>
<feature type="domain" description="Response regulatory" evidence="14">
    <location>
        <begin position="82"/>
        <end position="195"/>
    </location>
</feature>
<keyword evidence="4 11" id="KW-0597">Phosphoprotein</keyword>
<evidence type="ECO:0000256" key="3">
    <source>
        <dbReference type="ARBA" id="ARBA00022490"/>
    </source>
</evidence>
<dbReference type="Gene3D" id="6.10.250.690">
    <property type="match status" value="1"/>
</dbReference>
<reference evidence="16 17" key="1">
    <citation type="submission" date="2009-05" db="EMBL/GenBank/DDBJ databases">
        <authorList>
            <person name="Setubal J.C."/>
            <person name="Boyle S."/>
            <person name="Crasta O.R."/>
            <person name="Gillespie J.J."/>
            <person name="Kenyon R.W."/>
            <person name="Lu J."/>
            <person name="Mane S."/>
            <person name="Nagrani S."/>
            <person name="Shallom J.M."/>
            <person name="Shallom S."/>
            <person name="Shukla M."/>
            <person name="Snyder E.E."/>
            <person name="Sobral B.W."/>
            <person name="Wattam A.R."/>
            <person name="Will R."/>
            <person name="Williams K."/>
            <person name="Yoo H."/>
            <person name="Munk C."/>
            <person name="Tapia R."/>
            <person name="Green L."/>
            <person name="Rogers Y."/>
            <person name="Detter J.C."/>
            <person name="Bruce D."/>
            <person name="Brettin T.S."/>
            <person name="Tsolis R."/>
        </authorList>
    </citation>
    <scope>NUCLEOTIDE SEQUENCE [LARGE SCALE GENOMIC DNA]</scope>
    <source>
        <strain evidence="16 17">LMG 3301</strain>
    </source>
</reference>
<feature type="domain" description="OmpR/PhoB-type" evidence="15">
    <location>
        <begin position="209"/>
        <end position="309"/>
    </location>
</feature>
<dbReference type="AlphaFoldDB" id="C4WPH5"/>
<keyword evidence="6" id="KW-0805">Transcription regulation</keyword>
<dbReference type="SUPFAM" id="SSF52172">
    <property type="entry name" value="CheY-like"/>
    <property type="match status" value="1"/>
</dbReference>
<dbReference type="GO" id="GO:0000156">
    <property type="term" value="F:phosphorelay response regulator activity"/>
    <property type="evidence" value="ECO:0007669"/>
    <property type="project" value="TreeGrafter"/>
</dbReference>
<protein>
    <recommendedName>
        <fullName evidence="2">Flagellar transcriptional regulator FtcR</fullName>
    </recommendedName>
    <alternativeName>
        <fullName evidence="10">Regulatory protein VirG</fullName>
    </alternativeName>
</protein>
<evidence type="ECO:0000256" key="4">
    <source>
        <dbReference type="ARBA" id="ARBA00022553"/>
    </source>
</evidence>
<dbReference type="FunFam" id="3.40.50.2300:FF:000001">
    <property type="entry name" value="DNA-binding response regulator PhoB"/>
    <property type="match status" value="1"/>
</dbReference>
<keyword evidence="7 12" id="KW-0238">DNA-binding</keyword>
<dbReference type="InterPro" id="IPR001789">
    <property type="entry name" value="Sig_transdc_resp-reg_receiver"/>
</dbReference>
<keyword evidence="9" id="KW-0804">Transcription</keyword>
<evidence type="ECO:0000256" key="8">
    <source>
        <dbReference type="ARBA" id="ARBA00023159"/>
    </source>
</evidence>
<keyword evidence="5" id="KW-0902">Two-component regulatory system</keyword>
<dbReference type="SMART" id="SM00862">
    <property type="entry name" value="Trans_reg_C"/>
    <property type="match status" value="1"/>
</dbReference>
<comment type="subcellular location">
    <subcellularLocation>
        <location evidence="1">Cytoplasm</location>
    </subcellularLocation>
</comment>
<dbReference type="InterPro" id="IPR039420">
    <property type="entry name" value="WalR-like"/>
</dbReference>
<name>C4WPH5_9HYPH</name>
<dbReference type="Pfam" id="PF00486">
    <property type="entry name" value="Trans_reg_C"/>
    <property type="match status" value="1"/>
</dbReference>
<dbReference type="PROSITE" id="PS50110">
    <property type="entry name" value="RESPONSE_REGULATORY"/>
    <property type="match status" value="1"/>
</dbReference>
<dbReference type="Gene3D" id="1.10.10.10">
    <property type="entry name" value="Winged helix-like DNA-binding domain superfamily/Winged helix DNA-binding domain"/>
    <property type="match status" value="1"/>
</dbReference>
<dbReference type="HOGENOM" id="CLU_000445_30_4_5"/>
<keyword evidence="13" id="KW-1133">Transmembrane helix</keyword>
<dbReference type="PANTHER" id="PTHR48111:SF4">
    <property type="entry name" value="DNA-BINDING DUAL TRANSCRIPTIONAL REGULATOR OMPR"/>
    <property type="match status" value="1"/>
</dbReference>
<comment type="caution">
    <text evidence="16">The sequence shown here is derived from an EMBL/GenBank/DDBJ whole genome shotgun (WGS) entry which is preliminary data.</text>
</comment>
<dbReference type="Gene3D" id="3.40.50.2300">
    <property type="match status" value="1"/>
</dbReference>
<evidence type="ECO:0000256" key="1">
    <source>
        <dbReference type="ARBA" id="ARBA00004496"/>
    </source>
</evidence>
<dbReference type="SUPFAM" id="SSF46894">
    <property type="entry name" value="C-terminal effector domain of the bipartite response regulators"/>
    <property type="match status" value="1"/>
</dbReference>
<dbReference type="GO" id="GO:0006355">
    <property type="term" value="P:regulation of DNA-templated transcription"/>
    <property type="evidence" value="ECO:0007669"/>
    <property type="project" value="InterPro"/>
</dbReference>
<dbReference type="GO" id="GO:0032993">
    <property type="term" value="C:protein-DNA complex"/>
    <property type="evidence" value="ECO:0007669"/>
    <property type="project" value="TreeGrafter"/>
</dbReference>
<evidence type="ECO:0000256" key="9">
    <source>
        <dbReference type="ARBA" id="ARBA00023163"/>
    </source>
</evidence>
<dbReference type="InterPro" id="IPR001867">
    <property type="entry name" value="OmpR/PhoB-type_DNA-bd"/>
</dbReference>
<dbReference type="EMBL" id="ACQA01000002">
    <property type="protein sequence ID" value="EEQ93407.1"/>
    <property type="molecule type" value="Genomic_DNA"/>
</dbReference>
<evidence type="ECO:0000313" key="17">
    <source>
        <dbReference type="Proteomes" id="UP000004386"/>
    </source>
</evidence>
<evidence type="ECO:0000256" key="2">
    <source>
        <dbReference type="ARBA" id="ARBA00015404"/>
    </source>
</evidence>
<evidence type="ECO:0000256" key="13">
    <source>
        <dbReference type="SAM" id="Phobius"/>
    </source>
</evidence>
<keyword evidence="3" id="KW-0963">Cytoplasm</keyword>
<feature type="modified residue" description="4-aspartylphosphate" evidence="11">
    <location>
        <position position="131"/>
    </location>
</feature>
<dbReference type="FunFam" id="1.10.10.10:FF:000099">
    <property type="entry name" value="Two-component system response regulator TorR"/>
    <property type="match status" value="1"/>
</dbReference>
<organism evidence="16 17">
    <name type="scientific">Brucella intermedia LMG 3301</name>
    <dbReference type="NCBI Taxonomy" id="641118"/>
    <lineage>
        <taxon>Bacteria</taxon>
        <taxon>Pseudomonadati</taxon>
        <taxon>Pseudomonadota</taxon>
        <taxon>Alphaproteobacteria</taxon>
        <taxon>Hyphomicrobiales</taxon>
        <taxon>Brucellaceae</taxon>
        <taxon>Brucella/Ochrobactrum group</taxon>
        <taxon>Brucella</taxon>
    </lineage>
</organism>
<dbReference type="InterPro" id="IPR036388">
    <property type="entry name" value="WH-like_DNA-bd_sf"/>
</dbReference>
<evidence type="ECO:0000256" key="6">
    <source>
        <dbReference type="ARBA" id="ARBA00023015"/>
    </source>
</evidence>
<dbReference type="GO" id="GO:0005829">
    <property type="term" value="C:cytosol"/>
    <property type="evidence" value="ECO:0007669"/>
    <property type="project" value="TreeGrafter"/>
</dbReference>
<evidence type="ECO:0000313" key="16">
    <source>
        <dbReference type="EMBL" id="EEQ93407.1"/>
    </source>
</evidence>
<dbReference type="Pfam" id="PF00072">
    <property type="entry name" value="Response_reg"/>
    <property type="match status" value="1"/>
</dbReference>
<gene>
    <name evidence="16" type="ORF">OINT_2000558</name>
</gene>
<dbReference type="GO" id="GO:0000976">
    <property type="term" value="F:transcription cis-regulatory region binding"/>
    <property type="evidence" value="ECO:0007669"/>
    <property type="project" value="TreeGrafter"/>
</dbReference>
<dbReference type="CDD" id="cd00383">
    <property type="entry name" value="trans_reg_C"/>
    <property type="match status" value="1"/>
</dbReference>
<dbReference type="InterPro" id="IPR011006">
    <property type="entry name" value="CheY-like_superfamily"/>
</dbReference>
<keyword evidence="8" id="KW-0010">Activator</keyword>
<dbReference type="SMART" id="SM00448">
    <property type="entry name" value="REC"/>
    <property type="match status" value="1"/>
</dbReference>
<evidence type="ECO:0000256" key="11">
    <source>
        <dbReference type="PROSITE-ProRule" id="PRU00169"/>
    </source>
</evidence>